<dbReference type="PROSITE" id="PS01081">
    <property type="entry name" value="HTH_TETR_1"/>
    <property type="match status" value="1"/>
</dbReference>
<dbReference type="Pfam" id="PF17754">
    <property type="entry name" value="TetR_C_14"/>
    <property type="match status" value="1"/>
</dbReference>
<dbReference type="InterPro" id="IPR001647">
    <property type="entry name" value="HTH_TetR"/>
</dbReference>
<dbReference type="InterPro" id="IPR023772">
    <property type="entry name" value="DNA-bd_HTH_TetR-type_CS"/>
</dbReference>
<feature type="domain" description="HTH tetR-type" evidence="5">
    <location>
        <begin position="13"/>
        <end position="73"/>
    </location>
</feature>
<dbReference type="RefSeq" id="WP_179772789.1">
    <property type="nucleotide sequence ID" value="NZ_JACCFK010000001.1"/>
</dbReference>
<keyword evidence="3" id="KW-0804">Transcription</keyword>
<dbReference type="Gene3D" id="1.10.10.60">
    <property type="entry name" value="Homeodomain-like"/>
    <property type="match status" value="1"/>
</dbReference>
<dbReference type="Gene3D" id="1.10.357.10">
    <property type="entry name" value="Tetracycline Repressor, domain 2"/>
    <property type="match status" value="1"/>
</dbReference>
<evidence type="ECO:0000256" key="2">
    <source>
        <dbReference type="ARBA" id="ARBA00023125"/>
    </source>
</evidence>
<organism evidence="6 7">
    <name type="scientific">Amycolatopsis endophytica</name>
    <dbReference type="NCBI Taxonomy" id="860233"/>
    <lineage>
        <taxon>Bacteria</taxon>
        <taxon>Bacillati</taxon>
        <taxon>Actinomycetota</taxon>
        <taxon>Actinomycetes</taxon>
        <taxon>Pseudonocardiales</taxon>
        <taxon>Pseudonocardiaceae</taxon>
        <taxon>Amycolatopsis</taxon>
    </lineage>
</organism>
<dbReference type="GO" id="GO:0003700">
    <property type="term" value="F:DNA-binding transcription factor activity"/>
    <property type="evidence" value="ECO:0007669"/>
    <property type="project" value="TreeGrafter"/>
</dbReference>
<evidence type="ECO:0000256" key="1">
    <source>
        <dbReference type="ARBA" id="ARBA00023015"/>
    </source>
</evidence>
<dbReference type="Pfam" id="PF00440">
    <property type="entry name" value="TetR_N"/>
    <property type="match status" value="1"/>
</dbReference>
<name>A0A853B162_9PSEU</name>
<dbReference type="SUPFAM" id="SSF46689">
    <property type="entry name" value="Homeodomain-like"/>
    <property type="match status" value="1"/>
</dbReference>
<gene>
    <name evidence="6" type="ORF">HNR02_001897</name>
</gene>
<keyword evidence="7" id="KW-1185">Reference proteome</keyword>
<keyword evidence="2 4" id="KW-0238">DNA-binding</keyword>
<protein>
    <submittedName>
        <fullName evidence="6">AcrR family transcriptional regulator</fullName>
    </submittedName>
</protein>
<dbReference type="GO" id="GO:0000976">
    <property type="term" value="F:transcription cis-regulatory region binding"/>
    <property type="evidence" value="ECO:0007669"/>
    <property type="project" value="TreeGrafter"/>
</dbReference>
<evidence type="ECO:0000256" key="3">
    <source>
        <dbReference type="ARBA" id="ARBA00023163"/>
    </source>
</evidence>
<dbReference type="EMBL" id="JACCFK010000001">
    <property type="protein sequence ID" value="NYI88574.1"/>
    <property type="molecule type" value="Genomic_DNA"/>
</dbReference>
<evidence type="ECO:0000313" key="6">
    <source>
        <dbReference type="EMBL" id="NYI88574.1"/>
    </source>
</evidence>
<feature type="DNA-binding region" description="H-T-H motif" evidence="4">
    <location>
        <begin position="36"/>
        <end position="55"/>
    </location>
</feature>
<dbReference type="InterPro" id="IPR050109">
    <property type="entry name" value="HTH-type_TetR-like_transc_reg"/>
</dbReference>
<dbReference type="PANTHER" id="PTHR30055:SF238">
    <property type="entry name" value="MYCOFACTOCIN BIOSYNTHESIS TRANSCRIPTIONAL REGULATOR MFTR-RELATED"/>
    <property type="match status" value="1"/>
</dbReference>
<dbReference type="Proteomes" id="UP000549616">
    <property type="component" value="Unassembled WGS sequence"/>
</dbReference>
<evidence type="ECO:0000313" key="7">
    <source>
        <dbReference type="Proteomes" id="UP000549616"/>
    </source>
</evidence>
<reference evidence="6 7" key="1">
    <citation type="submission" date="2020-07" db="EMBL/GenBank/DDBJ databases">
        <title>Sequencing the genomes of 1000 actinobacteria strains.</title>
        <authorList>
            <person name="Klenk H.-P."/>
        </authorList>
    </citation>
    <scope>NUCLEOTIDE SEQUENCE [LARGE SCALE GENOMIC DNA]</scope>
    <source>
        <strain evidence="6 7">DSM 104006</strain>
    </source>
</reference>
<proteinExistence type="predicted"/>
<keyword evidence="1" id="KW-0805">Transcription regulation</keyword>
<evidence type="ECO:0000256" key="4">
    <source>
        <dbReference type="PROSITE-ProRule" id="PRU00335"/>
    </source>
</evidence>
<evidence type="ECO:0000259" key="5">
    <source>
        <dbReference type="PROSITE" id="PS50977"/>
    </source>
</evidence>
<dbReference type="InterPro" id="IPR009057">
    <property type="entry name" value="Homeodomain-like_sf"/>
</dbReference>
<dbReference type="AlphaFoldDB" id="A0A853B162"/>
<dbReference type="InterPro" id="IPR041347">
    <property type="entry name" value="MftR_C"/>
</dbReference>
<dbReference type="PROSITE" id="PS50977">
    <property type="entry name" value="HTH_TETR_2"/>
    <property type="match status" value="1"/>
</dbReference>
<dbReference type="PANTHER" id="PTHR30055">
    <property type="entry name" value="HTH-TYPE TRANSCRIPTIONAL REGULATOR RUTR"/>
    <property type="match status" value="1"/>
</dbReference>
<sequence length="207" mass="22060">MSPPTGLRERKKEATREALRHAAITLYRRHGPDGVTVEDICAAAGVSARTFFNYFATKDEAVLSLDIAAATLGQRIVDRPADEGPLTALREVFAGRFAELAATDVWSERTLLLREHPELLPRVAQANRALEEAVAQALARRTGLAADDLYVRTTAAAAIGANRSAIAGWQPGSPPDLVTLFHRAMDVLVSAFTPPRGSAGGGPAPRA</sequence>
<comment type="caution">
    <text evidence="6">The sequence shown here is derived from an EMBL/GenBank/DDBJ whole genome shotgun (WGS) entry which is preliminary data.</text>
</comment>
<accession>A0A853B162</accession>